<dbReference type="GO" id="GO:0016020">
    <property type="term" value="C:membrane"/>
    <property type="evidence" value="ECO:0007669"/>
    <property type="project" value="UniProtKB-SubCell"/>
</dbReference>
<evidence type="ECO:0000256" key="5">
    <source>
        <dbReference type="ARBA" id="ARBA00023180"/>
    </source>
</evidence>
<evidence type="ECO:0000256" key="2">
    <source>
        <dbReference type="ARBA" id="ARBA00022676"/>
    </source>
</evidence>
<dbReference type="Proteomes" id="UP000636709">
    <property type="component" value="Unassembled WGS sequence"/>
</dbReference>
<keyword evidence="4" id="KW-0472">Membrane</keyword>
<keyword evidence="5" id="KW-0325">Glycoprotein</keyword>
<sequence length="650" mass="71678">MAGAGPMRIFEIGARLRIRETDTVEETIRSSSSSRHFDHKIVYGRWRKHCKCQCDTAPQLFRRQKFSGDVWFPAIISHATAPTVVALETAPHVRATPQVAAWQRGVAQINSPWLNTPTRLRRWELAATNFHCNFVGLQVHVLLVIREDRGRRTLSMRRGSTHQPRPVAVQLKTNGRRRGGPLVSHHLAHPPPPPRVTCMTSPHLPTLFAPAGGCNRRGTKNRPRWAESNSGGDAKLTNHPANRVCRQRTTSRYKRASPPRLSTFRPPPHSLSFLSSPPAPPPPSPPCSAPGERSPHENLQNPPPPAARALTRGLGGDPARACPRIRALLDPHSRSRGVHWLFLAGLCAPGGRAGWGSIGSEPRGRGAAGSPFVEEGAISPGIFIAPNLRKTVHINRSQISAPFYLSVEKNLIPAPHTPQNHAPEIRRCIGAGARRGSRWPEMTVAIHIAVRALPALAPLHPRRILLGARLLPPQDAPGHPRRRRVRRPRLFRRAILSSSSATPTPPTSAASYFLRRRPSPKIAFLFSPTLTLSSHRSGKKFFRGHRNLFNLYVHADPYSVLELRPTPSFRGRFVPAKATQRASPTLISAARRLLATALLDDPTISSSLSYHNPASAPPISHPLQCPPLSETAGPHSRHRSFIEIMDNMDN</sequence>
<accession>A0A835EDP1</accession>
<dbReference type="PANTHER" id="PTHR31042">
    <property type="entry name" value="CORE-2/I-BRANCHING BETA-1,6-N-ACETYLGLUCOSAMINYLTRANSFERASE FAMILY PROTEIN-RELATED"/>
    <property type="match status" value="1"/>
</dbReference>
<dbReference type="InterPro" id="IPR003406">
    <property type="entry name" value="Glyco_trans_14"/>
</dbReference>
<keyword evidence="3" id="KW-0808">Transferase</keyword>
<feature type="compositionally biased region" description="Pro residues" evidence="6">
    <location>
        <begin position="277"/>
        <end position="288"/>
    </location>
</feature>
<evidence type="ECO:0000313" key="7">
    <source>
        <dbReference type="EMBL" id="KAF8682118.1"/>
    </source>
</evidence>
<dbReference type="AlphaFoldDB" id="A0A835EDP1"/>
<keyword evidence="2" id="KW-0328">Glycosyltransferase</keyword>
<dbReference type="GO" id="GO:0016757">
    <property type="term" value="F:glycosyltransferase activity"/>
    <property type="evidence" value="ECO:0007669"/>
    <property type="project" value="UniProtKB-KW"/>
</dbReference>
<keyword evidence="8" id="KW-1185">Reference proteome</keyword>
<feature type="region of interest" description="Disordered" evidence="6">
    <location>
        <begin position="615"/>
        <end position="638"/>
    </location>
</feature>
<reference evidence="7" key="1">
    <citation type="submission" date="2020-07" db="EMBL/GenBank/DDBJ databases">
        <title>Genome sequence and genetic diversity analysis of an under-domesticated orphan crop, white fonio (Digitaria exilis).</title>
        <authorList>
            <person name="Bennetzen J.L."/>
            <person name="Chen S."/>
            <person name="Ma X."/>
            <person name="Wang X."/>
            <person name="Yssel A.E.J."/>
            <person name="Chaluvadi S.R."/>
            <person name="Johnson M."/>
            <person name="Gangashetty P."/>
            <person name="Hamidou F."/>
            <person name="Sanogo M.D."/>
            <person name="Zwaenepoel A."/>
            <person name="Wallace J."/>
            <person name="Van De Peer Y."/>
            <person name="Van Deynze A."/>
        </authorList>
    </citation>
    <scope>NUCLEOTIDE SEQUENCE</scope>
    <source>
        <tissue evidence="7">Leaves</tissue>
    </source>
</reference>
<evidence type="ECO:0000256" key="6">
    <source>
        <dbReference type="SAM" id="MobiDB-lite"/>
    </source>
</evidence>
<dbReference type="PANTHER" id="PTHR31042:SF140">
    <property type="entry name" value="CORE-2_I-BRANCHING BETA-1,6-N-ACETYLGLUCOSAMINYLTRANSFERASE FAMILY PROTEIN"/>
    <property type="match status" value="1"/>
</dbReference>
<dbReference type="Pfam" id="PF02485">
    <property type="entry name" value="Branch"/>
    <property type="match status" value="1"/>
</dbReference>
<evidence type="ECO:0000256" key="3">
    <source>
        <dbReference type="ARBA" id="ARBA00022679"/>
    </source>
</evidence>
<evidence type="ECO:0000313" key="8">
    <source>
        <dbReference type="Proteomes" id="UP000636709"/>
    </source>
</evidence>
<name>A0A835EDP1_9POAL</name>
<evidence type="ECO:0000256" key="4">
    <source>
        <dbReference type="ARBA" id="ARBA00023136"/>
    </source>
</evidence>
<gene>
    <name evidence="7" type="ORF">HU200_045073</name>
</gene>
<protein>
    <submittedName>
        <fullName evidence="7">Uncharacterized protein</fullName>
    </submittedName>
</protein>
<dbReference type="InterPro" id="IPR044174">
    <property type="entry name" value="BC10-like"/>
</dbReference>
<evidence type="ECO:0000256" key="1">
    <source>
        <dbReference type="ARBA" id="ARBA00004606"/>
    </source>
</evidence>
<comment type="caution">
    <text evidence="7">The sequence shown here is derived from an EMBL/GenBank/DDBJ whole genome shotgun (WGS) entry which is preliminary data.</text>
</comment>
<organism evidence="7 8">
    <name type="scientific">Digitaria exilis</name>
    <dbReference type="NCBI Taxonomy" id="1010633"/>
    <lineage>
        <taxon>Eukaryota</taxon>
        <taxon>Viridiplantae</taxon>
        <taxon>Streptophyta</taxon>
        <taxon>Embryophyta</taxon>
        <taxon>Tracheophyta</taxon>
        <taxon>Spermatophyta</taxon>
        <taxon>Magnoliopsida</taxon>
        <taxon>Liliopsida</taxon>
        <taxon>Poales</taxon>
        <taxon>Poaceae</taxon>
        <taxon>PACMAD clade</taxon>
        <taxon>Panicoideae</taxon>
        <taxon>Panicodae</taxon>
        <taxon>Paniceae</taxon>
        <taxon>Anthephorinae</taxon>
        <taxon>Digitaria</taxon>
    </lineage>
</organism>
<proteinExistence type="predicted"/>
<feature type="region of interest" description="Disordered" evidence="6">
    <location>
        <begin position="156"/>
        <end position="317"/>
    </location>
</feature>
<feature type="compositionally biased region" description="Basic residues" evidence="6">
    <location>
        <begin position="245"/>
        <end position="257"/>
    </location>
</feature>
<dbReference type="EMBL" id="JACEFO010002107">
    <property type="protein sequence ID" value="KAF8682118.1"/>
    <property type="molecule type" value="Genomic_DNA"/>
</dbReference>
<comment type="subcellular location">
    <subcellularLocation>
        <location evidence="1">Membrane</location>
        <topology evidence="1">Single-pass type II membrane protein</topology>
    </subcellularLocation>
</comment>